<dbReference type="AlphaFoldDB" id="A0A5C2SEH5"/>
<dbReference type="OrthoDB" id="3233595at2759"/>
<accession>A0A5C2SEH5</accession>
<dbReference type="STRING" id="1328759.A0A5C2SEH5"/>
<feature type="domain" description="Enoyl reductase (ER)" evidence="1">
    <location>
        <begin position="17"/>
        <end position="340"/>
    </location>
</feature>
<dbReference type="Gene3D" id="3.90.180.10">
    <property type="entry name" value="Medium-chain alcohol dehydrogenases, catalytic domain"/>
    <property type="match status" value="1"/>
</dbReference>
<sequence>MFTLTQQKALFLPTKQGEFAIGPRDVPKPGAGDILVKNVAVGLNPVDWKIQAFGLFVEKYPTILGIDAAGVVEAVGEGVTSLQKGDRVLYSGFLDNDRATYQEYTLIVADLAAKIPEKLSFDQAATVPLAIATASIGLYHPHGATKFVAPWVDGGNSKYSGTPLVVIGGSSVVGSLAIQLAKLSGFSPIITTASLKNMELLKSYGATHVLDRNLSADALPAEVTKIAGDLVATVYDAISSPDTQSAAYGLLAPEGRLLVVLPEAVKETSEGRTVSQVHGIVHFPHNLDFGKALYRALPGLLESGEIKPVNVEVVTGGLGGITAGLEKLKTNQVSASKLVIHPSETV</sequence>
<dbReference type="Pfam" id="PF08240">
    <property type="entry name" value="ADH_N"/>
    <property type="match status" value="1"/>
</dbReference>
<dbReference type="PANTHER" id="PTHR45348:SF2">
    <property type="entry name" value="ZINC-TYPE ALCOHOL DEHYDROGENASE-LIKE PROTEIN C2E1P3.01"/>
    <property type="match status" value="1"/>
</dbReference>
<dbReference type="SUPFAM" id="SSF50129">
    <property type="entry name" value="GroES-like"/>
    <property type="match status" value="1"/>
</dbReference>
<dbReference type="InterPro" id="IPR036291">
    <property type="entry name" value="NAD(P)-bd_dom_sf"/>
</dbReference>
<evidence type="ECO:0000313" key="3">
    <source>
        <dbReference type="Proteomes" id="UP000313359"/>
    </source>
</evidence>
<dbReference type="GO" id="GO:0016651">
    <property type="term" value="F:oxidoreductase activity, acting on NAD(P)H"/>
    <property type="evidence" value="ECO:0007669"/>
    <property type="project" value="InterPro"/>
</dbReference>
<gene>
    <name evidence="2" type="ORF">L227DRAFT_564083</name>
</gene>
<reference evidence="2" key="1">
    <citation type="journal article" date="2018" name="Genome Biol. Evol.">
        <title>Genomics and development of Lentinus tigrinus, a white-rot wood-decaying mushroom with dimorphic fruiting bodies.</title>
        <authorList>
            <person name="Wu B."/>
            <person name="Xu Z."/>
            <person name="Knudson A."/>
            <person name="Carlson A."/>
            <person name="Chen N."/>
            <person name="Kovaka S."/>
            <person name="LaButti K."/>
            <person name="Lipzen A."/>
            <person name="Pennachio C."/>
            <person name="Riley R."/>
            <person name="Schakwitz W."/>
            <person name="Umezawa K."/>
            <person name="Ohm R.A."/>
            <person name="Grigoriev I.V."/>
            <person name="Nagy L.G."/>
            <person name="Gibbons J."/>
            <person name="Hibbett D."/>
        </authorList>
    </citation>
    <scope>NUCLEOTIDE SEQUENCE [LARGE SCALE GENOMIC DNA]</scope>
    <source>
        <strain evidence="2">ALCF2SS1-6</strain>
    </source>
</reference>
<dbReference type="EMBL" id="ML122269">
    <property type="protein sequence ID" value="RPD59726.1"/>
    <property type="molecule type" value="Genomic_DNA"/>
</dbReference>
<evidence type="ECO:0000313" key="2">
    <source>
        <dbReference type="EMBL" id="RPD59726.1"/>
    </source>
</evidence>
<dbReference type="InterPro" id="IPR013149">
    <property type="entry name" value="ADH-like_C"/>
</dbReference>
<dbReference type="Pfam" id="PF00107">
    <property type="entry name" value="ADH_zinc_N"/>
    <property type="match status" value="1"/>
</dbReference>
<dbReference type="CDD" id="cd08249">
    <property type="entry name" value="enoyl_reductase_like"/>
    <property type="match status" value="1"/>
</dbReference>
<organism evidence="2 3">
    <name type="scientific">Lentinus tigrinus ALCF2SS1-6</name>
    <dbReference type="NCBI Taxonomy" id="1328759"/>
    <lineage>
        <taxon>Eukaryota</taxon>
        <taxon>Fungi</taxon>
        <taxon>Dikarya</taxon>
        <taxon>Basidiomycota</taxon>
        <taxon>Agaricomycotina</taxon>
        <taxon>Agaricomycetes</taxon>
        <taxon>Polyporales</taxon>
        <taxon>Polyporaceae</taxon>
        <taxon>Lentinus</taxon>
    </lineage>
</organism>
<protein>
    <submittedName>
        <fullName evidence="2">GroES-like protein</fullName>
    </submittedName>
</protein>
<dbReference type="InterPro" id="IPR020843">
    <property type="entry name" value="ER"/>
</dbReference>
<dbReference type="PANTHER" id="PTHR45348">
    <property type="entry name" value="HYPOTHETICAL OXIDOREDUCTASE (EUROFUNG)"/>
    <property type="match status" value="1"/>
</dbReference>
<proteinExistence type="predicted"/>
<dbReference type="Proteomes" id="UP000313359">
    <property type="component" value="Unassembled WGS sequence"/>
</dbReference>
<dbReference type="SMART" id="SM00829">
    <property type="entry name" value="PKS_ER"/>
    <property type="match status" value="1"/>
</dbReference>
<dbReference type="InterPro" id="IPR011032">
    <property type="entry name" value="GroES-like_sf"/>
</dbReference>
<name>A0A5C2SEH5_9APHY</name>
<dbReference type="Gene3D" id="3.40.50.720">
    <property type="entry name" value="NAD(P)-binding Rossmann-like Domain"/>
    <property type="match status" value="1"/>
</dbReference>
<dbReference type="InterPro" id="IPR013154">
    <property type="entry name" value="ADH-like_N"/>
</dbReference>
<dbReference type="InterPro" id="IPR047122">
    <property type="entry name" value="Trans-enoyl_RdTase-like"/>
</dbReference>
<keyword evidence="3" id="KW-1185">Reference proteome</keyword>
<dbReference type="SUPFAM" id="SSF51735">
    <property type="entry name" value="NAD(P)-binding Rossmann-fold domains"/>
    <property type="match status" value="1"/>
</dbReference>
<evidence type="ECO:0000259" key="1">
    <source>
        <dbReference type="SMART" id="SM00829"/>
    </source>
</evidence>